<dbReference type="Proteomes" id="UP001152533">
    <property type="component" value="Unassembled WGS sequence"/>
</dbReference>
<reference evidence="1" key="1">
    <citation type="submission" date="2022-08" db="EMBL/GenBank/DDBJ databases">
        <authorList>
            <person name="Giroux E."/>
            <person name="Giroux E."/>
        </authorList>
    </citation>
    <scope>NUCLEOTIDE SEQUENCE</scope>
    <source>
        <strain evidence="1">H1091258</strain>
    </source>
</reference>
<evidence type="ECO:0000313" key="1">
    <source>
        <dbReference type="EMBL" id="CAI0642403.1"/>
    </source>
</evidence>
<sequence>MFVDYTGIQCENARLYNSFTNVEFFVATCCAVLEPQTLRTRFRSKRSLGIIAGAKGECSPFVCNAKQVAFIQIALKLVNYYAKSSSNFLFKDDAENTAAFIGWFGYSNQDLTLGIGLNIFDPFHALGAKATSYVSYLQWMDDVIPMGCRTPQASRICSTEPHTIAYARTEDNSVVIFPILSPMKDTTEQMKGNIPRN</sequence>
<dbReference type="Gene3D" id="3.40.390.10">
    <property type="entry name" value="Collagenase (Catalytic Domain)"/>
    <property type="match status" value="1"/>
</dbReference>
<comment type="caution">
    <text evidence="1">The sequence shown here is derived from an EMBL/GenBank/DDBJ whole genome shotgun (WGS) entry which is preliminary data.</text>
</comment>
<protein>
    <submittedName>
        <fullName evidence="1">Uncharacterized protein</fullName>
    </submittedName>
</protein>
<dbReference type="EMBL" id="CAMGZC010000054">
    <property type="protein sequence ID" value="CAI0642403.1"/>
    <property type="molecule type" value="Genomic_DNA"/>
</dbReference>
<evidence type="ECO:0000313" key="2">
    <source>
        <dbReference type="Proteomes" id="UP001152533"/>
    </source>
</evidence>
<dbReference type="GO" id="GO:0008237">
    <property type="term" value="F:metallopeptidase activity"/>
    <property type="evidence" value="ECO:0007669"/>
    <property type="project" value="InterPro"/>
</dbReference>
<proteinExistence type="predicted"/>
<accession>A0A9W4W490</accession>
<name>A0A9W4W490_9PEZI</name>
<keyword evidence="2" id="KW-1185">Reference proteome</keyword>
<dbReference type="AlphaFoldDB" id="A0A9W4W490"/>
<gene>
    <name evidence="1" type="ORF">CGXH109_LOCUS14437</name>
</gene>
<dbReference type="InterPro" id="IPR024079">
    <property type="entry name" value="MetalloPept_cat_dom_sf"/>
</dbReference>
<organism evidence="1 2">
    <name type="scientific">Colletotrichum noveboracense</name>
    <dbReference type="NCBI Taxonomy" id="2664923"/>
    <lineage>
        <taxon>Eukaryota</taxon>
        <taxon>Fungi</taxon>
        <taxon>Dikarya</taxon>
        <taxon>Ascomycota</taxon>
        <taxon>Pezizomycotina</taxon>
        <taxon>Sordariomycetes</taxon>
        <taxon>Hypocreomycetidae</taxon>
        <taxon>Glomerellales</taxon>
        <taxon>Glomerellaceae</taxon>
        <taxon>Colletotrichum</taxon>
        <taxon>Colletotrichum gloeosporioides species complex</taxon>
    </lineage>
</organism>